<proteinExistence type="predicted"/>
<dbReference type="PATRIC" id="fig|272569.17.peg.3295"/>
<sequence>MAHISVDAGRRCFSAGGELTKSGGSVRSNNRKLIGRLRVFVVRMAGSDHRSSDGDETERPGGMMYVTDIVSSAGSVLLVGVLLFAVSGVWPPLVAIESPSMDPHIKEGDLVFVMEEDRFSGPGDHEGVVTAANDDSYRAFQRPGDVIVYEPDGNSRQTPIIHRAMLWVEADENWYDRANQDYIGSADSCDELTSCPADHAGFITKGDNNGRYDQVGSSPISEPVKPGWVVGTAEMRVPLLGQVRLQWNQAGATDVGANETGLAVTNEAETAAVNATASG</sequence>
<keyword evidence="2 5" id="KW-0812">Transmembrane</keyword>
<evidence type="ECO:0000313" key="7">
    <source>
        <dbReference type="Proteomes" id="UP000001169"/>
    </source>
</evidence>
<dbReference type="GO" id="GO:0006465">
    <property type="term" value="P:signal peptide processing"/>
    <property type="evidence" value="ECO:0007669"/>
    <property type="project" value="InterPro"/>
</dbReference>
<dbReference type="PANTHER" id="PTHR10806:SF6">
    <property type="entry name" value="SIGNAL PEPTIDASE COMPLEX CATALYTIC SUBUNIT SEC11"/>
    <property type="match status" value="1"/>
</dbReference>
<evidence type="ECO:0000256" key="1">
    <source>
        <dbReference type="ARBA" id="ARBA00004370"/>
    </source>
</evidence>
<dbReference type="HOGENOM" id="CLU_054902_1_1_2"/>
<dbReference type="STRING" id="272569.rrnAC2712"/>
<comment type="subcellular location">
    <subcellularLocation>
        <location evidence="1">Membrane</location>
    </subcellularLocation>
</comment>
<dbReference type="Proteomes" id="UP000001169">
    <property type="component" value="Chromosome I"/>
</dbReference>
<accession>Q5UZ23</accession>
<dbReference type="MEROPS" id="S26.017"/>
<dbReference type="AlphaFoldDB" id="Q5UZ23"/>
<gene>
    <name evidence="6" type="primary">sec11a</name>
    <name evidence="6" type="ordered locus">rrnAC2712</name>
</gene>
<dbReference type="InterPro" id="IPR036286">
    <property type="entry name" value="LexA/Signal_pep-like_sf"/>
</dbReference>
<evidence type="ECO:0000256" key="5">
    <source>
        <dbReference type="SAM" id="Phobius"/>
    </source>
</evidence>
<dbReference type="GO" id="GO:0004252">
    <property type="term" value="F:serine-type endopeptidase activity"/>
    <property type="evidence" value="ECO:0007669"/>
    <property type="project" value="InterPro"/>
</dbReference>
<evidence type="ECO:0000313" key="6">
    <source>
        <dbReference type="EMBL" id="AAV47480.1"/>
    </source>
</evidence>
<dbReference type="CDD" id="cd06530">
    <property type="entry name" value="S26_SPase_I"/>
    <property type="match status" value="1"/>
</dbReference>
<evidence type="ECO:0000256" key="4">
    <source>
        <dbReference type="ARBA" id="ARBA00023136"/>
    </source>
</evidence>
<protein>
    <submittedName>
        <fullName evidence="6">Signal sequence peptidase</fullName>
    </submittedName>
</protein>
<dbReference type="EMBL" id="AY596297">
    <property type="protein sequence ID" value="AAV47480.1"/>
    <property type="molecule type" value="Genomic_DNA"/>
</dbReference>
<dbReference type="PaxDb" id="272569-rrnAC2712"/>
<dbReference type="GO" id="GO:0016020">
    <property type="term" value="C:membrane"/>
    <property type="evidence" value="ECO:0007669"/>
    <property type="project" value="UniProtKB-SubCell"/>
</dbReference>
<feature type="transmembrane region" description="Helical" evidence="5">
    <location>
        <begin position="69"/>
        <end position="90"/>
    </location>
</feature>
<name>Q5UZ23_HALMA</name>
<keyword evidence="7" id="KW-1185">Reference proteome</keyword>
<organism evidence="6 7">
    <name type="scientific">Haloarcula marismortui (strain ATCC 43049 / DSM 3752 / JCM 8966 / VKM B-1809)</name>
    <name type="common">Halobacterium marismortui</name>
    <dbReference type="NCBI Taxonomy" id="272569"/>
    <lineage>
        <taxon>Archaea</taxon>
        <taxon>Methanobacteriati</taxon>
        <taxon>Methanobacteriota</taxon>
        <taxon>Stenosarchaea group</taxon>
        <taxon>Halobacteria</taxon>
        <taxon>Halobacteriales</taxon>
        <taxon>Haloarculaceae</taxon>
        <taxon>Haloarcula</taxon>
    </lineage>
</organism>
<evidence type="ECO:0000256" key="3">
    <source>
        <dbReference type="ARBA" id="ARBA00022989"/>
    </source>
</evidence>
<keyword evidence="3 5" id="KW-1133">Transmembrane helix</keyword>
<dbReference type="EnsemblBacteria" id="AAV47480">
    <property type="protein sequence ID" value="AAV47480"/>
    <property type="gene ID" value="rrnAC2712"/>
</dbReference>
<reference evidence="6 7" key="1">
    <citation type="journal article" date="2004" name="Genome Res.">
        <title>Genome sequence of Haloarcula marismortui: a halophilic archaeon from the Dead Sea.</title>
        <authorList>
            <person name="Baliga N.S."/>
            <person name="Bonneau R."/>
            <person name="Facciotti M.T."/>
            <person name="Pan M."/>
            <person name="Glusman G."/>
            <person name="Deutsch E.W."/>
            <person name="Shannon P."/>
            <person name="Chiu Y."/>
            <person name="Weng R.S."/>
            <person name="Gan R.R."/>
            <person name="Hung P."/>
            <person name="Date S.V."/>
            <person name="Marcotte E."/>
            <person name="Hood L."/>
            <person name="Ng W.V."/>
        </authorList>
    </citation>
    <scope>NUCLEOTIDE SEQUENCE [LARGE SCALE GENOMIC DNA]</scope>
    <source>
        <strain evidence="7">ATCC 43049 / DSM 3752 / JCM 8966 / VKM B-1809</strain>
    </source>
</reference>
<evidence type="ECO:0000256" key="2">
    <source>
        <dbReference type="ARBA" id="ARBA00022692"/>
    </source>
</evidence>
<dbReference type="InterPro" id="IPR019533">
    <property type="entry name" value="Peptidase_S26"/>
</dbReference>
<dbReference type="eggNOG" id="arCOG01739">
    <property type="taxonomic scope" value="Archaea"/>
</dbReference>
<dbReference type="KEGG" id="hma:rrnAC2712"/>
<keyword evidence="4 5" id="KW-0472">Membrane</keyword>
<dbReference type="PANTHER" id="PTHR10806">
    <property type="entry name" value="SIGNAL PEPTIDASE COMPLEX CATALYTIC SUBUNIT SEC11"/>
    <property type="match status" value="1"/>
</dbReference>
<dbReference type="SUPFAM" id="SSF51306">
    <property type="entry name" value="LexA/Signal peptidase"/>
    <property type="match status" value="1"/>
</dbReference>
<dbReference type="InterPro" id="IPR001733">
    <property type="entry name" value="Peptidase_S26B"/>
</dbReference>